<evidence type="ECO:0000313" key="2">
    <source>
        <dbReference type="Proteomes" id="UP000034539"/>
    </source>
</evidence>
<feature type="non-terminal residue" evidence="1">
    <location>
        <position position="76"/>
    </location>
</feature>
<gene>
    <name evidence="1" type="ORF">UT63_C0011G0001</name>
</gene>
<protein>
    <submittedName>
        <fullName evidence="1">Uncharacterized protein</fullName>
    </submittedName>
</protein>
<dbReference type="AlphaFoldDB" id="A0A0G0Q0E1"/>
<evidence type="ECO:0000313" key="1">
    <source>
        <dbReference type="EMBL" id="KKR33819.1"/>
    </source>
</evidence>
<dbReference type="Proteomes" id="UP000034539">
    <property type="component" value="Unassembled WGS sequence"/>
</dbReference>
<comment type="caution">
    <text evidence="1">The sequence shown here is derived from an EMBL/GenBank/DDBJ whole genome shotgun (WGS) entry which is preliminary data.</text>
</comment>
<proteinExistence type="predicted"/>
<name>A0A0G0Q0E1_9BACT</name>
<dbReference type="EMBL" id="LBXN01000011">
    <property type="protein sequence ID" value="KKR33819.1"/>
    <property type="molecule type" value="Genomic_DNA"/>
</dbReference>
<reference evidence="1 2" key="1">
    <citation type="journal article" date="2015" name="Nature">
        <title>rRNA introns, odd ribosomes, and small enigmatic genomes across a large radiation of phyla.</title>
        <authorList>
            <person name="Brown C.T."/>
            <person name="Hug L.A."/>
            <person name="Thomas B.C."/>
            <person name="Sharon I."/>
            <person name="Castelle C.J."/>
            <person name="Singh A."/>
            <person name="Wilkins M.J."/>
            <person name="Williams K.H."/>
            <person name="Banfield J.F."/>
        </authorList>
    </citation>
    <scope>NUCLEOTIDE SEQUENCE [LARGE SCALE GENOMIC DNA]</scope>
</reference>
<sequence>MSSFKKLLPVIVFVVTLVISGISVFTSQEIAKRKNISPEKGFAISCKEGEGGECEKYQKDIENGSWKPEYIHDDAG</sequence>
<organism evidence="1 2">
    <name type="scientific">Candidatus Gottesmanbacteria bacterium GW2011_GWC2_39_8</name>
    <dbReference type="NCBI Taxonomy" id="1618450"/>
    <lineage>
        <taxon>Bacteria</taxon>
        <taxon>Candidatus Gottesmaniibacteriota</taxon>
    </lineage>
</organism>
<accession>A0A0G0Q0E1</accession>